<dbReference type="PRINTS" id="PR00502">
    <property type="entry name" value="NUDIXFAMILY"/>
</dbReference>
<dbReference type="GO" id="GO:0004081">
    <property type="term" value="F:bis(5'-nucleosyl)-tetraphosphatase (asymmetrical) activity"/>
    <property type="evidence" value="ECO:0007669"/>
    <property type="project" value="TreeGrafter"/>
</dbReference>
<dbReference type="EMBL" id="LAZR01040998">
    <property type="protein sequence ID" value="KKL13097.1"/>
    <property type="molecule type" value="Genomic_DNA"/>
</dbReference>
<dbReference type="Pfam" id="PF00293">
    <property type="entry name" value="NUDIX"/>
    <property type="match status" value="1"/>
</dbReference>
<dbReference type="SUPFAM" id="SSF55811">
    <property type="entry name" value="Nudix"/>
    <property type="match status" value="1"/>
</dbReference>
<dbReference type="InterPro" id="IPR015797">
    <property type="entry name" value="NUDIX_hydrolase-like_dom_sf"/>
</dbReference>
<dbReference type="AlphaFoldDB" id="A0A0F9BH04"/>
<keyword evidence="1" id="KW-0378">Hydrolase</keyword>
<sequence>MRARKPRTTPVERAVSAGGVVLREGATGAEIAICGRDSDGVWGLPKGTPDEGESLEAAALREVSEETGLMVEIVKKIGVVDYWFASNGVRYHKWVHHYLMRSTGGNVADHDFEYDRVEWLPIDEAIRTLTFDNDKDIVRQVKSELKDAP</sequence>
<dbReference type="PANTHER" id="PTHR21340:SF0">
    <property type="entry name" value="BIS(5'-NUCLEOSYL)-TETRAPHOSPHATASE [ASYMMETRICAL]"/>
    <property type="match status" value="1"/>
</dbReference>
<evidence type="ECO:0000256" key="1">
    <source>
        <dbReference type="ARBA" id="ARBA00022801"/>
    </source>
</evidence>
<reference evidence="3" key="1">
    <citation type="journal article" date="2015" name="Nature">
        <title>Complex archaea that bridge the gap between prokaryotes and eukaryotes.</title>
        <authorList>
            <person name="Spang A."/>
            <person name="Saw J.H."/>
            <person name="Jorgensen S.L."/>
            <person name="Zaremba-Niedzwiedzka K."/>
            <person name="Martijn J."/>
            <person name="Lind A.E."/>
            <person name="van Eijk R."/>
            <person name="Schleper C."/>
            <person name="Guy L."/>
            <person name="Ettema T.J."/>
        </authorList>
    </citation>
    <scope>NUCLEOTIDE SEQUENCE</scope>
</reference>
<evidence type="ECO:0000259" key="2">
    <source>
        <dbReference type="PROSITE" id="PS51462"/>
    </source>
</evidence>
<evidence type="ECO:0000313" key="3">
    <source>
        <dbReference type="EMBL" id="KKL13097.1"/>
    </source>
</evidence>
<dbReference type="CDD" id="cd03673">
    <property type="entry name" value="NUDIX_Ap6A_hydrolase"/>
    <property type="match status" value="1"/>
</dbReference>
<dbReference type="Gene3D" id="3.90.79.10">
    <property type="entry name" value="Nucleoside Triphosphate Pyrophosphohydrolase"/>
    <property type="match status" value="1"/>
</dbReference>
<comment type="caution">
    <text evidence="3">The sequence shown here is derived from an EMBL/GenBank/DDBJ whole genome shotgun (WGS) entry which is preliminary data.</text>
</comment>
<dbReference type="InterPro" id="IPR051325">
    <property type="entry name" value="Nudix_hydrolase_domain"/>
</dbReference>
<dbReference type="InterPro" id="IPR020084">
    <property type="entry name" value="NUDIX_hydrolase_CS"/>
</dbReference>
<accession>A0A0F9BH04</accession>
<protein>
    <recommendedName>
        <fullName evidence="2">Nudix hydrolase domain-containing protein</fullName>
    </recommendedName>
</protein>
<dbReference type="GO" id="GO:0006754">
    <property type="term" value="P:ATP biosynthetic process"/>
    <property type="evidence" value="ECO:0007669"/>
    <property type="project" value="TreeGrafter"/>
</dbReference>
<dbReference type="GO" id="GO:0006167">
    <property type="term" value="P:AMP biosynthetic process"/>
    <property type="evidence" value="ECO:0007669"/>
    <property type="project" value="TreeGrafter"/>
</dbReference>
<organism evidence="3">
    <name type="scientific">marine sediment metagenome</name>
    <dbReference type="NCBI Taxonomy" id="412755"/>
    <lineage>
        <taxon>unclassified sequences</taxon>
        <taxon>metagenomes</taxon>
        <taxon>ecological metagenomes</taxon>
    </lineage>
</organism>
<dbReference type="PROSITE" id="PS00893">
    <property type="entry name" value="NUDIX_BOX"/>
    <property type="match status" value="1"/>
</dbReference>
<gene>
    <name evidence="3" type="ORF">LCGC14_2529170</name>
</gene>
<feature type="domain" description="Nudix hydrolase" evidence="2">
    <location>
        <begin position="12"/>
        <end position="143"/>
    </location>
</feature>
<dbReference type="PROSITE" id="PS51462">
    <property type="entry name" value="NUDIX"/>
    <property type="match status" value="1"/>
</dbReference>
<dbReference type="PANTHER" id="PTHR21340">
    <property type="entry name" value="DIADENOSINE 5,5-P1,P4-TETRAPHOSPHATE PYROPHOSPHOHYDROLASE MUTT"/>
    <property type="match status" value="1"/>
</dbReference>
<dbReference type="InterPro" id="IPR020476">
    <property type="entry name" value="Nudix_hydrolase"/>
</dbReference>
<proteinExistence type="predicted"/>
<name>A0A0F9BH04_9ZZZZ</name>
<dbReference type="InterPro" id="IPR000086">
    <property type="entry name" value="NUDIX_hydrolase_dom"/>
</dbReference>